<comment type="caution">
    <text evidence="3">The sequence shown here is derived from an EMBL/GenBank/DDBJ whole genome shotgun (WGS) entry which is preliminary data.</text>
</comment>
<dbReference type="AlphaFoldDB" id="A0A2N4UCQ1"/>
<evidence type="ECO:0000256" key="2">
    <source>
        <dbReference type="SAM" id="MobiDB-lite"/>
    </source>
</evidence>
<accession>A0A2N4UCQ1</accession>
<evidence type="ECO:0000313" key="4">
    <source>
        <dbReference type="Proteomes" id="UP000234328"/>
    </source>
</evidence>
<dbReference type="OrthoDB" id="9806052at2"/>
<keyword evidence="4" id="KW-1185">Reference proteome</keyword>
<sequence length="83" mass="9306">MLSFKATDLTPLQQKPGGWDNEHRQNRRRILQQIAAIRGAVNGLMVEVLEGQIREHVAAGGLTAEEREQEVNQVAAVLRSYLK</sequence>
<dbReference type="EMBL" id="PDNV01000011">
    <property type="protein sequence ID" value="PLC52796.1"/>
    <property type="molecule type" value="Genomic_DNA"/>
</dbReference>
<dbReference type="InterPro" id="IPR038390">
    <property type="entry name" value="Metal_Tscrpt_repr_sf"/>
</dbReference>
<comment type="similarity">
    <text evidence="1">Belongs to the FrmR/RcnR family.</text>
</comment>
<dbReference type="GO" id="GO:0045892">
    <property type="term" value="P:negative regulation of DNA-templated transcription"/>
    <property type="evidence" value="ECO:0007669"/>
    <property type="project" value="UniProtKB-ARBA"/>
</dbReference>
<evidence type="ECO:0000256" key="1">
    <source>
        <dbReference type="ARBA" id="ARBA00005260"/>
    </source>
</evidence>
<proteinExistence type="inferred from homology"/>
<reference evidence="3 4" key="1">
    <citation type="submission" date="2017-10" db="EMBL/GenBank/DDBJ databases">
        <title>Two draft genome sequences of Pusillimonas sp. strains isolated from a nitrate- and radionuclide-contaminated groundwater in Russia.</title>
        <authorList>
            <person name="Grouzdev D.S."/>
            <person name="Tourova T.P."/>
            <person name="Goeva M.A."/>
            <person name="Babich T.L."/>
            <person name="Sokolova D.S."/>
            <person name="Abdullin R."/>
            <person name="Poltaraus A.B."/>
            <person name="Toshchakov S.V."/>
            <person name="Nazina T.N."/>
        </authorList>
    </citation>
    <scope>NUCLEOTIDE SEQUENCE [LARGE SCALE GENOMIC DNA]</scope>
    <source>
        <strain evidence="3 4">JR1/69-2-13</strain>
    </source>
</reference>
<dbReference type="Proteomes" id="UP000234328">
    <property type="component" value="Unassembled WGS sequence"/>
</dbReference>
<name>A0A2N4UCQ1_9BURK</name>
<protein>
    <submittedName>
        <fullName evidence="3">Uncharacterized protein</fullName>
    </submittedName>
</protein>
<dbReference type="Gene3D" id="1.20.58.1000">
    <property type="entry name" value="Metal-sensitive repressor, helix protomer"/>
    <property type="match status" value="1"/>
</dbReference>
<organism evidence="3 4">
    <name type="scientific">Pollutimonas nitritireducens</name>
    <dbReference type="NCBI Taxonomy" id="2045209"/>
    <lineage>
        <taxon>Bacteria</taxon>
        <taxon>Pseudomonadati</taxon>
        <taxon>Pseudomonadota</taxon>
        <taxon>Betaproteobacteria</taxon>
        <taxon>Burkholderiales</taxon>
        <taxon>Alcaligenaceae</taxon>
        <taxon>Pollutimonas</taxon>
    </lineage>
</organism>
<evidence type="ECO:0000313" key="3">
    <source>
        <dbReference type="EMBL" id="PLC52796.1"/>
    </source>
</evidence>
<dbReference type="GO" id="GO:0003677">
    <property type="term" value="F:DNA binding"/>
    <property type="evidence" value="ECO:0007669"/>
    <property type="project" value="InterPro"/>
</dbReference>
<feature type="region of interest" description="Disordered" evidence="2">
    <location>
        <begin position="1"/>
        <end position="25"/>
    </location>
</feature>
<gene>
    <name evidence="3" type="ORF">CR155_17000</name>
</gene>
<dbReference type="Pfam" id="PF02583">
    <property type="entry name" value="Trns_repr_metal"/>
    <property type="match status" value="1"/>
</dbReference>
<dbReference type="GO" id="GO:0046872">
    <property type="term" value="F:metal ion binding"/>
    <property type="evidence" value="ECO:0007669"/>
    <property type="project" value="InterPro"/>
</dbReference>
<dbReference type="InterPro" id="IPR003735">
    <property type="entry name" value="Metal_Tscrpt_repr"/>
</dbReference>